<comment type="caution">
    <text evidence="2">The sequence shown here is derived from an EMBL/GenBank/DDBJ whole genome shotgun (WGS) entry which is preliminary data.</text>
</comment>
<gene>
    <name evidence="2" type="ORF">Tcan_06759</name>
</gene>
<feature type="transmembrane region" description="Helical" evidence="1">
    <location>
        <begin position="85"/>
        <end position="108"/>
    </location>
</feature>
<keyword evidence="1" id="KW-0472">Membrane</keyword>
<evidence type="ECO:0000313" key="3">
    <source>
        <dbReference type="Proteomes" id="UP000031036"/>
    </source>
</evidence>
<feature type="transmembrane region" description="Helical" evidence="1">
    <location>
        <begin position="9"/>
        <end position="31"/>
    </location>
</feature>
<proteinExistence type="predicted"/>
<sequence>MKVVKQRSVLFSLWVPFFLIFYAKLLVITATEWWFDLFLFFKFFHVLCKTKIGIIVVLARGFFFQRERRGFILQRRNVNLTVYKALVYVVFFFSLIYLFWCDLFNVFLSVNRLFVL</sequence>
<dbReference type="AlphaFoldDB" id="A0A0B2VYE8"/>
<organism evidence="2 3">
    <name type="scientific">Toxocara canis</name>
    <name type="common">Canine roundworm</name>
    <dbReference type="NCBI Taxonomy" id="6265"/>
    <lineage>
        <taxon>Eukaryota</taxon>
        <taxon>Metazoa</taxon>
        <taxon>Ecdysozoa</taxon>
        <taxon>Nematoda</taxon>
        <taxon>Chromadorea</taxon>
        <taxon>Rhabditida</taxon>
        <taxon>Spirurina</taxon>
        <taxon>Ascaridomorpha</taxon>
        <taxon>Ascaridoidea</taxon>
        <taxon>Toxocaridae</taxon>
        <taxon>Toxocara</taxon>
    </lineage>
</organism>
<keyword evidence="1" id="KW-0812">Transmembrane</keyword>
<evidence type="ECO:0000256" key="1">
    <source>
        <dbReference type="SAM" id="Phobius"/>
    </source>
</evidence>
<dbReference type="Proteomes" id="UP000031036">
    <property type="component" value="Unassembled WGS sequence"/>
</dbReference>
<reference evidence="2 3" key="1">
    <citation type="submission" date="2014-11" db="EMBL/GenBank/DDBJ databases">
        <title>Genetic blueprint of the zoonotic pathogen Toxocara canis.</title>
        <authorList>
            <person name="Zhu X.-Q."/>
            <person name="Korhonen P.K."/>
            <person name="Cai H."/>
            <person name="Young N.D."/>
            <person name="Nejsum P."/>
            <person name="von Samson-Himmelstjerna G."/>
            <person name="Boag P.R."/>
            <person name="Tan P."/>
            <person name="Li Q."/>
            <person name="Min J."/>
            <person name="Yang Y."/>
            <person name="Wang X."/>
            <person name="Fang X."/>
            <person name="Hall R.S."/>
            <person name="Hofmann A."/>
            <person name="Sternberg P.W."/>
            <person name="Jex A.R."/>
            <person name="Gasser R.B."/>
        </authorList>
    </citation>
    <scope>NUCLEOTIDE SEQUENCE [LARGE SCALE GENOMIC DNA]</scope>
    <source>
        <strain evidence="2">PN_DK_2014</strain>
    </source>
</reference>
<name>A0A0B2VYE8_TOXCA</name>
<feature type="transmembrane region" description="Helical" evidence="1">
    <location>
        <begin position="43"/>
        <end position="64"/>
    </location>
</feature>
<protein>
    <submittedName>
        <fullName evidence="2">Uncharacterized protein</fullName>
    </submittedName>
</protein>
<dbReference type="EMBL" id="JPKZ01000204">
    <property type="protein sequence ID" value="KHN88576.1"/>
    <property type="molecule type" value="Genomic_DNA"/>
</dbReference>
<evidence type="ECO:0000313" key="2">
    <source>
        <dbReference type="EMBL" id="KHN88576.1"/>
    </source>
</evidence>
<keyword evidence="1" id="KW-1133">Transmembrane helix</keyword>
<accession>A0A0B2VYE8</accession>
<keyword evidence="3" id="KW-1185">Reference proteome</keyword>